<dbReference type="OrthoDB" id="123282at2759"/>
<keyword evidence="2" id="KW-1185">Reference proteome</keyword>
<dbReference type="RefSeq" id="XP_024583893.1">
    <property type="nucleotide sequence ID" value="XM_024718500.1"/>
</dbReference>
<dbReference type="Proteomes" id="UP000054928">
    <property type="component" value="Unassembled WGS sequence"/>
</dbReference>
<dbReference type="AlphaFoldDB" id="A0A0P1B1D7"/>
<dbReference type="PANTHER" id="PTHR14944:SF2">
    <property type="entry name" value="RPA-RELATED PROTEIN RADX"/>
    <property type="match status" value="1"/>
</dbReference>
<dbReference type="GO" id="GO:0003697">
    <property type="term" value="F:single-stranded DNA binding"/>
    <property type="evidence" value="ECO:0007669"/>
    <property type="project" value="InterPro"/>
</dbReference>
<dbReference type="EMBL" id="CCYD01002589">
    <property type="protein sequence ID" value="CEG47524.1"/>
    <property type="molecule type" value="Genomic_DNA"/>
</dbReference>
<organism evidence="1 2">
    <name type="scientific">Plasmopara halstedii</name>
    <name type="common">Downy mildew of sunflower</name>
    <dbReference type="NCBI Taxonomy" id="4781"/>
    <lineage>
        <taxon>Eukaryota</taxon>
        <taxon>Sar</taxon>
        <taxon>Stramenopiles</taxon>
        <taxon>Oomycota</taxon>
        <taxon>Peronosporomycetes</taxon>
        <taxon>Peronosporales</taxon>
        <taxon>Peronosporaceae</taxon>
        <taxon>Plasmopara</taxon>
    </lineage>
</organism>
<protein>
    <submittedName>
        <fullName evidence="1">Nucleic acid-binding, OB-fold</fullName>
    </submittedName>
</protein>
<dbReference type="PANTHER" id="PTHR14944">
    <property type="entry name" value="RPA-RELATED PROTEIN RADX"/>
    <property type="match status" value="1"/>
</dbReference>
<dbReference type="Gene3D" id="2.40.50.140">
    <property type="entry name" value="Nucleic acid-binding proteins"/>
    <property type="match status" value="1"/>
</dbReference>
<sequence length="749" mass="85547">MSPDLLTMHGVRQLYHSTVTDDPIKLQVLGIYRYLADPELKDRLGQLFVDAHDVFDVLLSDGCCKMKAILAQKYNKFVYKRVLTPRCIMRVDKFKVFKEDKQHTYRVILLQDLAIASLNDDGANPDKVVTCRCDQTTNHLDFVSTIHLREVALLPLTGGRLYYLSLRSDDYTLDWACSFTDGKPDEDSPLDELECNWPKRCGAYRLSGNQQLLTSSVSWNSDRNYCSNLFTPRCNKLYTILEALSHIKKNKQQGVRQNFNVPMLGAIRVKSKVRNLGDPNIANPFPFAFNAVVVDATGVFEVMFFGSMCAKYYLSLQEGDLIQFRGYTAATTQQHQWLTTTGAVLWYPDTSSGQAYHIPAKYWKVLELSKMIPRMLGDLSTRKASSYHPHQSHPTWLECNFVTTLNTRYLKKKASNHLDAMYFDFIGVLSSVGRICRARNKNTFEVCEYRWLKMIDSSSLHELVIKIGTCSQPAIFRALEAGNTLLLTKLQWVVLLSGDTDAQIQYARTSDFSILRINEAVFPFRSLEECNLNVYFAQTVNKNAVLESRKVSGESKLTAHIETKYRPLNRLPTNVQHFKNAFGLCANSFNDLLVRSSKLEVYEHQHVGFIGQISAIRYGDKPADDESTVLLEINEAGSPDQILTVIVSINELFQRPIMKEHILAATPSQSLSLLCILPATLLDEMYSEIFRDEIVYLTRRKMRNLSLDVIKNYLVCLKHEFFFSLHLYSDRVCRVTWKVDAILAMTQPS</sequence>
<accession>A0A0P1B1D7</accession>
<dbReference type="OMA" id="WLECNFV"/>
<dbReference type="GeneID" id="36399447"/>
<evidence type="ECO:0000313" key="2">
    <source>
        <dbReference type="Proteomes" id="UP000054928"/>
    </source>
</evidence>
<dbReference type="Pfam" id="PF17659">
    <property type="entry name" value="RADX"/>
    <property type="match status" value="1"/>
</dbReference>
<evidence type="ECO:0000313" key="1">
    <source>
        <dbReference type="EMBL" id="CEG47524.1"/>
    </source>
</evidence>
<proteinExistence type="predicted"/>
<dbReference type="InterPro" id="IPR040893">
    <property type="entry name" value="RADX"/>
</dbReference>
<name>A0A0P1B1D7_PLAHL</name>
<reference evidence="2" key="1">
    <citation type="submission" date="2014-09" db="EMBL/GenBank/DDBJ databases">
        <authorList>
            <person name="Sharma Rahul"/>
            <person name="Thines Marco"/>
        </authorList>
    </citation>
    <scope>NUCLEOTIDE SEQUENCE [LARGE SCALE GENOMIC DNA]</scope>
</reference>
<dbReference type="InterPro" id="IPR012340">
    <property type="entry name" value="NA-bd_OB-fold"/>
</dbReference>